<feature type="transmembrane region" description="Helical" evidence="1">
    <location>
        <begin position="176"/>
        <end position="193"/>
    </location>
</feature>
<protein>
    <recommendedName>
        <fullName evidence="2">Fatty acid hydroxylase domain-containing protein</fullName>
    </recommendedName>
</protein>
<organism evidence="3">
    <name type="scientific">viral metagenome</name>
    <dbReference type="NCBI Taxonomy" id="1070528"/>
    <lineage>
        <taxon>unclassified sequences</taxon>
        <taxon>metagenomes</taxon>
        <taxon>organismal metagenomes</taxon>
    </lineage>
</organism>
<dbReference type="AlphaFoldDB" id="A0A6C0LLF3"/>
<evidence type="ECO:0000256" key="1">
    <source>
        <dbReference type="SAM" id="Phobius"/>
    </source>
</evidence>
<dbReference type="Pfam" id="PF04116">
    <property type="entry name" value="FA_hydroxylase"/>
    <property type="match status" value="1"/>
</dbReference>
<feature type="transmembrane region" description="Helical" evidence="1">
    <location>
        <begin position="12"/>
        <end position="31"/>
    </location>
</feature>
<dbReference type="InterPro" id="IPR006694">
    <property type="entry name" value="Fatty_acid_hydroxylase"/>
</dbReference>
<evidence type="ECO:0000259" key="2">
    <source>
        <dbReference type="Pfam" id="PF04116"/>
    </source>
</evidence>
<evidence type="ECO:0000313" key="3">
    <source>
        <dbReference type="EMBL" id="QHU31746.1"/>
    </source>
</evidence>
<dbReference type="PROSITE" id="PS51257">
    <property type="entry name" value="PROKAR_LIPOPROTEIN"/>
    <property type="match status" value="1"/>
</dbReference>
<keyword evidence="1" id="KW-0812">Transmembrane</keyword>
<proteinExistence type="predicted"/>
<feature type="transmembrane region" description="Helical" evidence="1">
    <location>
        <begin position="37"/>
        <end position="55"/>
    </location>
</feature>
<keyword evidence="1" id="KW-0472">Membrane</keyword>
<accession>A0A6C0LLF3</accession>
<feature type="transmembrane region" description="Helical" evidence="1">
    <location>
        <begin position="105"/>
        <end position="128"/>
    </location>
</feature>
<dbReference type="EMBL" id="MN740532">
    <property type="protein sequence ID" value="QHU31746.1"/>
    <property type="molecule type" value="Genomic_DNA"/>
</dbReference>
<sequence length="201" mass="23116">MERIFGKENLLDWIDAYGMTIFAAAACAVVLTTPDRSMGAAIFGLSFMYFWVYFFHRALHYLPTEGPLMYINTHWIFHHQPLKLLDRRVELGLEMINDLAMSLTVLWLQAMTSIWIVPTSVILFYAIWYTSVHIVNYSIIGSQVHKDHHKNVGTNFGPDVLDQLFGTNHEPVKEDLIPLAPNMVIAFGIVFLLKQCIKWVD</sequence>
<reference evidence="3" key="1">
    <citation type="journal article" date="2020" name="Nature">
        <title>Giant virus diversity and host interactions through global metagenomics.</title>
        <authorList>
            <person name="Schulz F."/>
            <person name="Roux S."/>
            <person name="Paez-Espino D."/>
            <person name="Jungbluth S."/>
            <person name="Walsh D.A."/>
            <person name="Denef V.J."/>
            <person name="McMahon K.D."/>
            <person name="Konstantinidis K.T."/>
            <person name="Eloe-Fadrosh E.A."/>
            <person name="Kyrpides N.C."/>
            <person name="Woyke T."/>
        </authorList>
    </citation>
    <scope>NUCLEOTIDE SEQUENCE</scope>
    <source>
        <strain evidence="3">GVMAG-M-3300027963-41</strain>
    </source>
</reference>
<name>A0A6C0LLF3_9ZZZZ</name>
<dbReference type="GO" id="GO:0008610">
    <property type="term" value="P:lipid biosynthetic process"/>
    <property type="evidence" value="ECO:0007669"/>
    <property type="project" value="InterPro"/>
</dbReference>
<dbReference type="GO" id="GO:0005506">
    <property type="term" value="F:iron ion binding"/>
    <property type="evidence" value="ECO:0007669"/>
    <property type="project" value="InterPro"/>
</dbReference>
<dbReference type="GO" id="GO:0016491">
    <property type="term" value="F:oxidoreductase activity"/>
    <property type="evidence" value="ECO:0007669"/>
    <property type="project" value="InterPro"/>
</dbReference>
<keyword evidence="1" id="KW-1133">Transmembrane helix</keyword>
<feature type="domain" description="Fatty acid hydroxylase" evidence="2">
    <location>
        <begin position="42"/>
        <end position="167"/>
    </location>
</feature>